<feature type="signal peptide" evidence="1">
    <location>
        <begin position="1"/>
        <end position="22"/>
    </location>
</feature>
<evidence type="ECO:0000313" key="2">
    <source>
        <dbReference type="EMBL" id="MBT0665824.1"/>
    </source>
</evidence>
<evidence type="ECO:0000313" key="3">
    <source>
        <dbReference type="Proteomes" id="UP000811899"/>
    </source>
</evidence>
<name>A0AAW4L3S0_9BACT</name>
<dbReference type="CDD" id="cd00688">
    <property type="entry name" value="ISOPREN_C2_like"/>
    <property type="match status" value="1"/>
</dbReference>
<proteinExistence type="predicted"/>
<keyword evidence="1" id="KW-0732">Signal</keyword>
<dbReference type="Proteomes" id="UP000811899">
    <property type="component" value="Unassembled WGS sequence"/>
</dbReference>
<dbReference type="RefSeq" id="WP_214172594.1">
    <property type="nucleotide sequence ID" value="NZ_JAHCVJ010000007.1"/>
</dbReference>
<evidence type="ECO:0000256" key="1">
    <source>
        <dbReference type="SAM" id="SignalP"/>
    </source>
</evidence>
<dbReference type="EMBL" id="JAHCVJ010000007">
    <property type="protein sequence ID" value="MBT0665824.1"/>
    <property type="molecule type" value="Genomic_DNA"/>
</dbReference>
<gene>
    <name evidence="2" type="ORF">KI809_16055</name>
</gene>
<sequence length="389" mass="42988">MKKLSLAVIIATMLSFPFAACAADKVVTKSKPDLSLKLELENAIGKGLTWLAAKQQPGGYWAQAEYPALSALALTAFQGDPSKFYKNKYEKNIKNGYDYLVKSAKPDGGIYGKDLANYNTSISMMALLMANNPSYEPLLKKGRKFIIGLQDDFGEKGMGDDPLDGGIGYGGTYKHSDLANTTFALEALYYTRFLKSDVANDPDAKDLNWQAAVQFISRTQNLPASNDQPWASDDPANKGGFVYFPADSKAGEQKLESGKTALRSYGSMSYAGLLSFIYAQVDKNDPRVKAVIDWLSKNYTLDENPGMGQDGLYYYLHTMAKGLSAAGVDTLTLKDGKKVNWRQDLARKLLDLQREDGSWVNKNGRWWEKDPHLVTAYATITLEILHRGL</sequence>
<accession>A0AAW4L3S0</accession>
<dbReference type="Gene3D" id="1.50.10.20">
    <property type="match status" value="2"/>
</dbReference>
<reference evidence="2 3" key="1">
    <citation type="submission" date="2021-05" db="EMBL/GenBank/DDBJ databases">
        <title>The draft genome of Geobacter pelophilus DSM 12255.</title>
        <authorList>
            <person name="Xu Z."/>
            <person name="Masuda Y."/>
            <person name="Itoh H."/>
            <person name="Senoo K."/>
        </authorList>
    </citation>
    <scope>NUCLEOTIDE SEQUENCE [LARGE SCALE GENOMIC DNA]</scope>
    <source>
        <strain evidence="2 3">DSM 12255</strain>
    </source>
</reference>
<dbReference type="InterPro" id="IPR008930">
    <property type="entry name" value="Terpenoid_cyclase/PrenylTrfase"/>
</dbReference>
<dbReference type="SUPFAM" id="SSF48239">
    <property type="entry name" value="Terpenoid cyclases/Protein prenyltransferases"/>
    <property type="match status" value="1"/>
</dbReference>
<keyword evidence="3" id="KW-1185">Reference proteome</keyword>
<dbReference type="AlphaFoldDB" id="A0AAW4L3S0"/>
<organism evidence="2 3">
    <name type="scientific">Geoanaerobacter pelophilus</name>
    <dbReference type="NCBI Taxonomy" id="60036"/>
    <lineage>
        <taxon>Bacteria</taxon>
        <taxon>Pseudomonadati</taxon>
        <taxon>Thermodesulfobacteriota</taxon>
        <taxon>Desulfuromonadia</taxon>
        <taxon>Geobacterales</taxon>
        <taxon>Geobacteraceae</taxon>
        <taxon>Geoanaerobacter</taxon>
    </lineage>
</organism>
<protein>
    <submittedName>
        <fullName evidence="2">Terpene cyclase/mutase family protein</fullName>
    </submittedName>
</protein>
<feature type="chain" id="PRO_5043755799" evidence="1">
    <location>
        <begin position="23"/>
        <end position="389"/>
    </location>
</feature>
<comment type="caution">
    <text evidence="2">The sequence shown here is derived from an EMBL/GenBank/DDBJ whole genome shotgun (WGS) entry which is preliminary data.</text>
</comment>